<evidence type="ECO:0000256" key="4">
    <source>
        <dbReference type="ARBA" id="ARBA00022691"/>
    </source>
</evidence>
<keyword evidence="1" id="KW-0963">Cytoplasm</keyword>
<keyword evidence="5" id="KW-0819">tRNA processing</keyword>
<accession>L0A8Q3</accession>
<name>L0A8Q3_CALLD</name>
<dbReference type="AlphaFoldDB" id="L0A8Q3"/>
<dbReference type="GO" id="GO:0005737">
    <property type="term" value="C:cytoplasm"/>
    <property type="evidence" value="ECO:0007669"/>
    <property type="project" value="TreeGrafter"/>
</dbReference>
<organism evidence="7 8">
    <name type="scientific">Caldisphaera lagunensis (strain DSM 15908 / JCM 11604 / ANMR 0165 / IC-154)</name>
    <dbReference type="NCBI Taxonomy" id="1056495"/>
    <lineage>
        <taxon>Archaea</taxon>
        <taxon>Thermoproteota</taxon>
        <taxon>Thermoprotei</taxon>
        <taxon>Acidilobales</taxon>
        <taxon>Caldisphaeraceae</taxon>
        <taxon>Caldisphaera</taxon>
    </lineage>
</organism>
<dbReference type="PANTHER" id="PTHR23245:SF36">
    <property type="entry name" value="TRNA (GUANINE(37)-N1)-METHYLTRANSFERASE"/>
    <property type="match status" value="1"/>
</dbReference>
<dbReference type="RefSeq" id="WP_015232151.1">
    <property type="nucleotide sequence ID" value="NC_019791.1"/>
</dbReference>
<evidence type="ECO:0000313" key="7">
    <source>
        <dbReference type="EMBL" id="AFZ70253.1"/>
    </source>
</evidence>
<keyword evidence="4" id="KW-0949">S-adenosyl-L-methionine</keyword>
<dbReference type="InterPro" id="IPR056743">
    <property type="entry name" value="TRM5-TYW2-like_MTfase"/>
</dbReference>
<evidence type="ECO:0000259" key="6">
    <source>
        <dbReference type="PROSITE" id="PS51684"/>
    </source>
</evidence>
<sequence>MIKAVWKKPKIEYIGDIAIIKPPFNYKNEDELKKLANEILEKNKYIKSVWLASSPVEGEFKTREYKHLAGEYRSETIYKEHGCSFKVDIRKVFITPRLSYEHLRIANLVKNGEIITNMFAGAGLFSIIIAKKSKPKLVHSIDINPYAYKYMVNNIDINKVNDIVIPYLGDSKEIIEEKLINSSDRVLMPLPEKALEYIKYAISAINKKGFIHIYLHINSKKDEDYLNLAENISKEELNKYNITYKIINSKEVRPVGPRLYQVVLDVYIEKN</sequence>
<evidence type="ECO:0000256" key="5">
    <source>
        <dbReference type="ARBA" id="ARBA00022694"/>
    </source>
</evidence>
<evidence type="ECO:0000256" key="1">
    <source>
        <dbReference type="ARBA" id="ARBA00022490"/>
    </source>
</evidence>
<keyword evidence="8" id="KW-1185">Reference proteome</keyword>
<proteinExistence type="predicted"/>
<dbReference type="EMBL" id="CP003378">
    <property type="protein sequence ID" value="AFZ70253.1"/>
    <property type="molecule type" value="Genomic_DNA"/>
</dbReference>
<dbReference type="InParanoid" id="L0A8Q3"/>
<keyword evidence="3 7" id="KW-0808">Transferase</keyword>
<dbReference type="GO" id="GO:0002939">
    <property type="term" value="P:tRNA N1-guanine methylation"/>
    <property type="evidence" value="ECO:0007669"/>
    <property type="project" value="TreeGrafter"/>
</dbReference>
<dbReference type="InterPro" id="IPR029063">
    <property type="entry name" value="SAM-dependent_MTases_sf"/>
</dbReference>
<dbReference type="OrthoDB" id="8079at2157"/>
<evidence type="ECO:0000313" key="8">
    <source>
        <dbReference type="Proteomes" id="UP000010469"/>
    </source>
</evidence>
<dbReference type="STRING" id="1056495.Calag_0487"/>
<dbReference type="PROSITE" id="PS51684">
    <property type="entry name" value="SAM_MT_TRM5_TYW2"/>
    <property type="match status" value="1"/>
</dbReference>
<dbReference type="Pfam" id="PF02475">
    <property type="entry name" value="TRM5-TYW2_MTfase"/>
    <property type="match status" value="1"/>
</dbReference>
<dbReference type="GO" id="GO:0008175">
    <property type="term" value="F:tRNA methyltransferase activity"/>
    <property type="evidence" value="ECO:0007669"/>
    <property type="project" value="TreeGrafter"/>
</dbReference>
<dbReference type="PANTHER" id="PTHR23245">
    <property type="entry name" value="TRNA METHYLTRANSFERASE"/>
    <property type="match status" value="1"/>
</dbReference>
<dbReference type="GeneID" id="14211747"/>
<feature type="domain" description="SAM-dependent methyltransferase TRM5/TYW2-type" evidence="6">
    <location>
        <begin position="11"/>
        <end position="270"/>
    </location>
</feature>
<keyword evidence="2 7" id="KW-0489">Methyltransferase</keyword>
<protein>
    <submittedName>
        <fullName evidence="7">Putative methyltransferase</fullName>
    </submittedName>
</protein>
<gene>
    <name evidence="7" type="ordered locus">Calag_0487</name>
</gene>
<dbReference type="HOGENOM" id="CLU_022610_0_0_2"/>
<evidence type="ECO:0000256" key="2">
    <source>
        <dbReference type="ARBA" id="ARBA00022603"/>
    </source>
</evidence>
<dbReference type="Gene3D" id="3.40.50.150">
    <property type="entry name" value="Vaccinia Virus protein VP39"/>
    <property type="match status" value="1"/>
</dbReference>
<dbReference type="KEGG" id="clg:Calag_0487"/>
<dbReference type="Gene3D" id="3.30.300.110">
    <property type="entry name" value="Met-10+ protein-like domains"/>
    <property type="match status" value="1"/>
</dbReference>
<reference evidence="8" key="1">
    <citation type="submission" date="2012-03" db="EMBL/GenBank/DDBJ databases">
        <title>Complete genome of Caldisphaera lagunensis DSM 15908.</title>
        <authorList>
            <person name="Lucas S."/>
            <person name="Copeland A."/>
            <person name="Lapidus A."/>
            <person name="Glavina del Rio T."/>
            <person name="Dalin E."/>
            <person name="Tice H."/>
            <person name="Bruce D."/>
            <person name="Goodwin L."/>
            <person name="Pitluck S."/>
            <person name="Peters L."/>
            <person name="Mikhailova N."/>
            <person name="Teshima H."/>
            <person name="Kyrpides N."/>
            <person name="Mavromatis K."/>
            <person name="Ivanova N."/>
            <person name="Brettin T."/>
            <person name="Detter J.C."/>
            <person name="Han C."/>
            <person name="Larimer F."/>
            <person name="Land M."/>
            <person name="Hauser L."/>
            <person name="Markowitz V."/>
            <person name="Cheng J.-F."/>
            <person name="Hugenholtz P."/>
            <person name="Woyke T."/>
            <person name="Wu D."/>
            <person name="Spring S."/>
            <person name="Schroeder M."/>
            <person name="Brambilla E."/>
            <person name="Klenk H.-P."/>
            <person name="Eisen J.A."/>
        </authorList>
    </citation>
    <scope>NUCLEOTIDE SEQUENCE [LARGE SCALE GENOMIC DNA]</scope>
    <source>
        <strain evidence="8">DSM 15908 / JCM 11604 / IC-154</strain>
    </source>
</reference>
<dbReference type="SUPFAM" id="SSF53335">
    <property type="entry name" value="S-adenosyl-L-methionine-dependent methyltransferases"/>
    <property type="match status" value="1"/>
</dbReference>
<dbReference type="Proteomes" id="UP000010469">
    <property type="component" value="Chromosome"/>
</dbReference>
<dbReference type="InterPro" id="IPR030382">
    <property type="entry name" value="MeTrfase_TRM5/TYW2"/>
</dbReference>
<evidence type="ECO:0000256" key="3">
    <source>
        <dbReference type="ARBA" id="ARBA00022679"/>
    </source>
</evidence>
<dbReference type="eggNOG" id="arCOG00033">
    <property type="taxonomic scope" value="Archaea"/>
</dbReference>